<reference evidence="1 2" key="1">
    <citation type="journal article" date="2021" name="Nat. Commun.">
        <title>Genetic determinants of endophytism in the Arabidopsis root mycobiome.</title>
        <authorList>
            <person name="Mesny F."/>
            <person name="Miyauchi S."/>
            <person name="Thiergart T."/>
            <person name="Pickel B."/>
            <person name="Atanasova L."/>
            <person name="Karlsson M."/>
            <person name="Huettel B."/>
            <person name="Barry K.W."/>
            <person name="Haridas S."/>
            <person name="Chen C."/>
            <person name="Bauer D."/>
            <person name="Andreopoulos W."/>
            <person name="Pangilinan J."/>
            <person name="LaButti K."/>
            <person name="Riley R."/>
            <person name="Lipzen A."/>
            <person name="Clum A."/>
            <person name="Drula E."/>
            <person name="Henrissat B."/>
            <person name="Kohler A."/>
            <person name="Grigoriev I.V."/>
            <person name="Martin F.M."/>
            <person name="Hacquard S."/>
        </authorList>
    </citation>
    <scope>NUCLEOTIDE SEQUENCE [LARGE SCALE GENOMIC DNA]</scope>
    <source>
        <strain evidence="1 2">MPI-SDFR-AT-0079</strain>
    </source>
</reference>
<sequence length="318" mass="33377">MSQIPTTTSASAAAAPKGPKPTKPNPDPKPTNPLYNPTLPTDRTLFRKPLRPAPNATALCAPYIPSPSTLPTLTSPPSTTTTTPTPPPNPNNVLLIIPTANASKTALLTSHLAATRPPHITSLTHLQLPAESGVGEQPYDGAGPRGAFNRVVGAVRALQRQVERGACGGVLRGVGTVVVGAVENFVRRERTAAGGGGKGGKVVPVDYGVVVFCRLSLVPGEEKVGWEWRVGVSKGVMVPKEYWRAAEGFGFEDKERRHGKVTVGEVLAANLGVDKADWFLPLMGVSRYDLLRDAMKKMDVPWPAAGNAPVAVGKASGA</sequence>
<organism evidence="1 2">
    <name type="scientific">Chaetomium tenue</name>
    <dbReference type="NCBI Taxonomy" id="1854479"/>
    <lineage>
        <taxon>Eukaryota</taxon>
        <taxon>Fungi</taxon>
        <taxon>Dikarya</taxon>
        <taxon>Ascomycota</taxon>
        <taxon>Pezizomycotina</taxon>
        <taxon>Sordariomycetes</taxon>
        <taxon>Sordariomycetidae</taxon>
        <taxon>Sordariales</taxon>
        <taxon>Chaetomiaceae</taxon>
        <taxon>Chaetomium</taxon>
    </lineage>
</organism>
<gene>
    <name evidence="1" type="ORF">F5144DRAFT_588992</name>
</gene>
<accession>A0ACB7PNT3</accession>
<name>A0ACB7PNT3_9PEZI</name>
<dbReference type="Proteomes" id="UP000724584">
    <property type="component" value="Unassembled WGS sequence"/>
</dbReference>
<comment type="caution">
    <text evidence="1">The sequence shown here is derived from an EMBL/GenBank/DDBJ whole genome shotgun (WGS) entry which is preliminary data.</text>
</comment>
<evidence type="ECO:0000313" key="2">
    <source>
        <dbReference type="Proteomes" id="UP000724584"/>
    </source>
</evidence>
<proteinExistence type="predicted"/>
<dbReference type="EMBL" id="JAGIZQ010000001">
    <property type="protein sequence ID" value="KAH6650535.1"/>
    <property type="molecule type" value="Genomic_DNA"/>
</dbReference>
<protein>
    <submittedName>
        <fullName evidence="1">Uncharacterized protein</fullName>
    </submittedName>
</protein>
<evidence type="ECO:0000313" key="1">
    <source>
        <dbReference type="EMBL" id="KAH6650535.1"/>
    </source>
</evidence>
<keyword evidence="2" id="KW-1185">Reference proteome</keyword>